<proteinExistence type="predicted"/>
<gene>
    <name evidence="5" type="ORF">Mco01_59510</name>
</gene>
<evidence type="ECO:0000313" key="6">
    <source>
        <dbReference type="Proteomes" id="UP000603904"/>
    </source>
</evidence>
<dbReference type="InterPro" id="IPR036388">
    <property type="entry name" value="WH-like_DNA-bd_sf"/>
</dbReference>
<dbReference type="PANTHER" id="PTHR33204">
    <property type="entry name" value="TRANSCRIPTIONAL REGULATOR, MARR FAMILY"/>
    <property type="match status" value="1"/>
</dbReference>
<evidence type="ECO:0000256" key="1">
    <source>
        <dbReference type="ARBA" id="ARBA00023015"/>
    </source>
</evidence>
<evidence type="ECO:0000313" key="5">
    <source>
        <dbReference type="EMBL" id="GIH42951.1"/>
    </source>
</evidence>
<accession>A0ABQ4G7C6</accession>
<reference evidence="5 6" key="1">
    <citation type="submission" date="2021-01" db="EMBL/GenBank/DDBJ databases">
        <title>Whole genome shotgun sequence of Microbispora corallina NBRC 16416.</title>
        <authorList>
            <person name="Komaki H."/>
            <person name="Tamura T."/>
        </authorList>
    </citation>
    <scope>NUCLEOTIDE SEQUENCE [LARGE SCALE GENOMIC DNA]</scope>
    <source>
        <strain evidence="5 6">NBRC 16416</strain>
    </source>
</reference>
<dbReference type="PROSITE" id="PS51118">
    <property type="entry name" value="HTH_HXLR"/>
    <property type="match status" value="1"/>
</dbReference>
<evidence type="ECO:0000259" key="4">
    <source>
        <dbReference type="PROSITE" id="PS51118"/>
    </source>
</evidence>
<comment type="caution">
    <text evidence="5">The sequence shown here is derived from an EMBL/GenBank/DDBJ whole genome shotgun (WGS) entry which is preliminary data.</text>
</comment>
<dbReference type="Pfam" id="PF01638">
    <property type="entry name" value="HxlR"/>
    <property type="match status" value="1"/>
</dbReference>
<dbReference type="SUPFAM" id="SSF46785">
    <property type="entry name" value="Winged helix' DNA-binding domain"/>
    <property type="match status" value="1"/>
</dbReference>
<sequence>MEVTYAGDLHWTYLESGIFFPCVVSCPGGGGRIVNTSDGDLGRERVPALLAARDDATCRVREVLDRVGEKWAISVIAELGKEPRRFNELRRAIPGVSQRMLTATLRGLERDGLVTRAVHPVVPPRVEYELTPLGETLLDTVSALLGWALDHIDDIDKARIEYDAH</sequence>
<dbReference type="InterPro" id="IPR002577">
    <property type="entry name" value="HTH_HxlR"/>
</dbReference>
<keyword evidence="2" id="KW-0238">DNA-binding</keyword>
<evidence type="ECO:0000256" key="2">
    <source>
        <dbReference type="ARBA" id="ARBA00023125"/>
    </source>
</evidence>
<keyword evidence="1" id="KW-0805">Transcription regulation</keyword>
<dbReference type="Gene3D" id="1.10.10.10">
    <property type="entry name" value="Winged helix-like DNA-binding domain superfamily/Winged helix DNA-binding domain"/>
    <property type="match status" value="1"/>
</dbReference>
<dbReference type="InterPro" id="IPR036390">
    <property type="entry name" value="WH_DNA-bd_sf"/>
</dbReference>
<protein>
    <recommendedName>
        <fullName evidence="4">HTH hxlR-type domain-containing protein</fullName>
    </recommendedName>
</protein>
<feature type="domain" description="HTH hxlR-type" evidence="4">
    <location>
        <begin position="58"/>
        <end position="156"/>
    </location>
</feature>
<organism evidence="5 6">
    <name type="scientific">Microbispora corallina</name>
    <dbReference type="NCBI Taxonomy" id="83302"/>
    <lineage>
        <taxon>Bacteria</taxon>
        <taxon>Bacillati</taxon>
        <taxon>Actinomycetota</taxon>
        <taxon>Actinomycetes</taxon>
        <taxon>Streptosporangiales</taxon>
        <taxon>Streptosporangiaceae</taxon>
        <taxon>Microbispora</taxon>
    </lineage>
</organism>
<dbReference type="PANTHER" id="PTHR33204:SF39">
    <property type="entry name" value="TRANSCRIPTIONAL REGULATORY PROTEIN"/>
    <property type="match status" value="1"/>
</dbReference>
<keyword evidence="3" id="KW-0804">Transcription</keyword>
<dbReference type="Proteomes" id="UP000603904">
    <property type="component" value="Unassembled WGS sequence"/>
</dbReference>
<name>A0ABQ4G7C6_9ACTN</name>
<keyword evidence="6" id="KW-1185">Reference proteome</keyword>
<evidence type="ECO:0000256" key="3">
    <source>
        <dbReference type="ARBA" id="ARBA00023163"/>
    </source>
</evidence>
<dbReference type="EMBL" id="BOOC01000034">
    <property type="protein sequence ID" value="GIH42951.1"/>
    <property type="molecule type" value="Genomic_DNA"/>
</dbReference>